<comment type="caution">
    <text evidence="2">The sequence shown here is derived from an EMBL/GenBank/DDBJ whole genome shotgun (WGS) entry which is preliminary data.</text>
</comment>
<protein>
    <recommendedName>
        <fullName evidence="1">SPOR domain-containing protein</fullName>
    </recommendedName>
</protein>
<reference evidence="2 3" key="1">
    <citation type="submission" date="2020-08" db="EMBL/GenBank/DDBJ databases">
        <title>Genomic Encyclopedia of Type Strains, Phase IV (KMG-IV): sequencing the most valuable type-strain genomes for metagenomic binning, comparative biology and taxonomic classification.</title>
        <authorList>
            <person name="Goeker M."/>
        </authorList>
    </citation>
    <scope>NUCLEOTIDE SEQUENCE [LARGE SCALE GENOMIC DNA]</scope>
    <source>
        <strain evidence="2 3">DSM 25897</strain>
    </source>
</reference>
<dbReference type="Proteomes" id="UP000519004">
    <property type="component" value="Unassembled WGS sequence"/>
</dbReference>
<evidence type="ECO:0000259" key="1">
    <source>
        <dbReference type="Pfam" id="PF05036"/>
    </source>
</evidence>
<dbReference type="InterPro" id="IPR036680">
    <property type="entry name" value="SPOR-like_sf"/>
</dbReference>
<dbReference type="Gene3D" id="3.30.70.1070">
    <property type="entry name" value="Sporulation related repeat"/>
    <property type="match status" value="1"/>
</dbReference>
<name>A0A7W7XZL0_9GAMM</name>
<dbReference type="RefSeq" id="WP_183948051.1">
    <property type="nucleotide sequence ID" value="NZ_JACHHX010000007.1"/>
</dbReference>
<organism evidence="2 3">
    <name type="scientific">Rehaibacterium terrae</name>
    <dbReference type="NCBI Taxonomy" id="1341696"/>
    <lineage>
        <taxon>Bacteria</taxon>
        <taxon>Pseudomonadati</taxon>
        <taxon>Pseudomonadota</taxon>
        <taxon>Gammaproteobacteria</taxon>
        <taxon>Lysobacterales</taxon>
        <taxon>Lysobacteraceae</taxon>
        <taxon>Rehaibacterium</taxon>
    </lineage>
</organism>
<dbReference type="InterPro" id="IPR007730">
    <property type="entry name" value="SPOR-like_dom"/>
</dbReference>
<proteinExistence type="predicted"/>
<feature type="domain" description="SPOR" evidence="1">
    <location>
        <begin position="111"/>
        <end position="176"/>
    </location>
</feature>
<dbReference type="Pfam" id="PF05036">
    <property type="entry name" value="SPOR"/>
    <property type="match status" value="1"/>
</dbReference>
<evidence type="ECO:0000313" key="3">
    <source>
        <dbReference type="Proteomes" id="UP000519004"/>
    </source>
</evidence>
<accession>A0A7W7XZL0</accession>
<keyword evidence="3" id="KW-1185">Reference proteome</keyword>
<gene>
    <name evidence="2" type="ORF">HNQ58_001255</name>
</gene>
<dbReference type="AlphaFoldDB" id="A0A7W7XZL0"/>
<dbReference type="GO" id="GO:0042834">
    <property type="term" value="F:peptidoglycan binding"/>
    <property type="evidence" value="ECO:0007669"/>
    <property type="project" value="InterPro"/>
</dbReference>
<dbReference type="EMBL" id="JACHHX010000007">
    <property type="protein sequence ID" value="MBB5015357.1"/>
    <property type="molecule type" value="Genomic_DNA"/>
</dbReference>
<evidence type="ECO:0000313" key="2">
    <source>
        <dbReference type="EMBL" id="MBB5015357.1"/>
    </source>
</evidence>
<sequence>MLVRLLFVLLFAMNLAVAGWWWLRPQAETPVPAPTDPGVPALVLLGEAELASAPAIEAEPDSPPEPLSATPRCLTLGPFPSPADLRRVMNALQPVAGHLQLRETRSAQLRGYRVFLPASASRQQALETARQLAARGLNDYYVVAAGDEQNTISLGLFRDLANAERRREEVRALGFEPRLEPRTEESAQWWLDAAVPEDFDVRELLRPWPGSEARDVACR</sequence>